<organism evidence="1 2">
    <name type="scientific">Pristionchus pacificus</name>
    <name type="common">Parasitic nematode worm</name>
    <dbReference type="NCBI Taxonomy" id="54126"/>
    <lineage>
        <taxon>Eukaryota</taxon>
        <taxon>Metazoa</taxon>
        <taxon>Ecdysozoa</taxon>
        <taxon>Nematoda</taxon>
        <taxon>Chromadorea</taxon>
        <taxon>Rhabditida</taxon>
        <taxon>Rhabditina</taxon>
        <taxon>Diplogasteromorpha</taxon>
        <taxon>Diplogasteroidea</taxon>
        <taxon>Neodiplogasteridae</taxon>
        <taxon>Pristionchus</taxon>
    </lineage>
</organism>
<proteinExistence type="predicted"/>
<accession>A0A2A6B564</accession>
<protein>
    <submittedName>
        <fullName evidence="1">Uncharacterized protein</fullName>
    </submittedName>
</protein>
<name>A0A2A6B564_PRIPA</name>
<evidence type="ECO:0000313" key="2">
    <source>
        <dbReference type="Proteomes" id="UP000005239"/>
    </source>
</evidence>
<sequence>MEFCRMAHCQEYSWIDDPATSTGSVAHQGGLWLTRWVGTGEELNQLNQNLSLRGRVSFEKLNAHCDELANKTTTHAPANPTTVQPK</sequence>
<reference evidence="1" key="2">
    <citation type="submission" date="2022-06" db="UniProtKB">
        <authorList>
            <consortium name="EnsemblMetazoa"/>
        </authorList>
    </citation>
    <scope>IDENTIFICATION</scope>
    <source>
        <strain evidence="1">PS312</strain>
    </source>
</reference>
<dbReference type="Proteomes" id="UP000005239">
    <property type="component" value="Unassembled WGS sequence"/>
</dbReference>
<dbReference type="AlphaFoldDB" id="A0A2A6B564"/>
<keyword evidence="2" id="KW-1185">Reference proteome</keyword>
<dbReference type="EnsemblMetazoa" id="PPA38201.1">
    <property type="protein sequence ID" value="PPA38201.1"/>
    <property type="gene ID" value="WBGene00276570"/>
</dbReference>
<accession>A0A8R1YY31</accession>
<gene>
    <name evidence="1" type="primary">WBGene00276570</name>
</gene>
<reference evidence="2" key="1">
    <citation type="journal article" date="2008" name="Nat. Genet.">
        <title>The Pristionchus pacificus genome provides a unique perspective on nematode lifestyle and parasitism.</title>
        <authorList>
            <person name="Dieterich C."/>
            <person name="Clifton S.W."/>
            <person name="Schuster L.N."/>
            <person name="Chinwalla A."/>
            <person name="Delehaunty K."/>
            <person name="Dinkelacker I."/>
            <person name="Fulton L."/>
            <person name="Fulton R."/>
            <person name="Godfrey J."/>
            <person name="Minx P."/>
            <person name="Mitreva M."/>
            <person name="Roeseler W."/>
            <person name="Tian H."/>
            <person name="Witte H."/>
            <person name="Yang S.P."/>
            <person name="Wilson R.K."/>
            <person name="Sommer R.J."/>
        </authorList>
    </citation>
    <scope>NUCLEOTIDE SEQUENCE [LARGE SCALE GENOMIC DNA]</scope>
    <source>
        <strain evidence="2">PS312</strain>
    </source>
</reference>
<evidence type="ECO:0000313" key="1">
    <source>
        <dbReference type="EnsemblMetazoa" id="PPA38201.1"/>
    </source>
</evidence>